<gene>
    <name evidence="4" type="ORF">OCBIM_22028270mg</name>
</gene>
<dbReference type="OMA" id="MFIICTN"/>
<comment type="subcellular location">
    <subcellularLocation>
        <location evidence="3">Golgi apparatus</location>
        <location evidence="3">Golgi stack membrane</location>
        <topology evidence="3">Single-pass type II membrane protein</topology>
    </subcellularLocation>
</comment>
<evidence type="ECO:0000256" key="3">
    <source>
        <dbReference type="RuleBase" id="RU363129"/>
    </source>
</evidence>
<keyword evidence="3" id="KW-1133">Transmembrane helix</keyword>
<dbReference type="UniPathway" id="UPA00378"/>
<keyword evidence="3" id="KW-0325">Glycoprotein</keyword>
<dbReference type="GO" id="GO:0005975">
    <property type="term" value="P:carbohydrate metabolic process"/>
    <property type="evidence" value="ECO:0007669"/>
    <property type="project" value="InterPro"/>
</dbReference>
<dbReference type="CDD" id="cd11301">
    <property type="entry name" value="Fut1_Fut2_like"/>
    <property type="match status" value="1"/>
</dbReference>
<proteinExistence type="inferred from homology"/>
<dbReference type="Pfam" id="PF01531">
    <property type="entry name" value="Glyco_transf_11"/>
    <property type="match status" value="1"/>
</dbReference>
<dbReference type="STRING" id="37653.A0A0L8II57"/>
<keyword evidence="3" id="KW-0472">Membrane</keyword>
<dbReference type="GO" id="GO:0008107">
    <property type="term" value="F:galactoside 2-alpha-L-fucosyltransferase activity"/>
    <property type="evidence" value="ECO:0007669"/>
    <property type="project" value="InterPro"/>
</dbReference>
<evidence type="ECO:0000256" key="2">
    <source>
        <dbReference type="ARBA" id="ARBA00022679"/>
    </source>
</evidence>
<name>A0A0L8II57_OCTBM</name>
<accession>A0A0L8II57</accession>
<protein>
    <recommendedName>
        <fullName evidence="3">L-Fucosyltransferase</fullName>
        <ecNumber evidence="3">2.4.1.-</ecNumber>
    </recommendedName>
</protein>
<reference evidence="4" key="1">
    <citation type="submission" date="2015-07" db="EMBL/GenBank/DDBJ databases">
        <title>MeaNS - Measles Nucleotide Surveillance Program.</title>
        <authorList>
            <person name="Tran T."/>
            <person name="Druce J."/>
        </authorList>
    </citation>
    <scope>NUCLEOTIDE SEQUENCE</scope>
    <source>
        <strain evidence="4">UCB-OBI-ISO-001</strain>
        <tissue evidence="4">Gonad</tissue>
    </source>
</reference>
<comment type="similarity">
    <text evidence="3">Belongs to the glycosyltransferase 11 family.</text>
</comment>
<dbReference type="EMBL" id="KQ415659">
    <property type="protein sequence ID" value="KOG01128.1"/>
    <property type="molecule type" value="Genomic_DNA"/>
</dbReference>
<dbReference type="Gene3D" id="3.40.50.11350">
    <property type="match status" value="1"/>
</dbReference>
<dbReference type="GO" id="GO:0032580">
    <property type="term" value="C:Golgi cisterna membrane"/>
    <property type="evidence" value="ECO:0007669"/>
    <property type="project" value="UniProtKB-SubCell"/>
</dbReference>
<dbReference type="PANTHER" id="PTHR11927">
    <property type="entry name" value="GALACTOSIDE 2-L-FUCOSYLTRANSFERASE"/>
    <property type="match status" value="1"/>
</dbReference>
<feature type="transmembrane region" description="Helical" evidence="3">
    <location>
        <begin position="6"/>
        <end position="24"/>
    </location>
</feature>
<keyword evidence="3" id="KW-0812">Transmembrane</keyword>
<evidence type="ECO:0000313" key="4">
    <source>
        <dbReference type="EMBL" id="KOG01128.1"/>
    </source>
</evidence>
<dbReference type="KEGG" id="obi:106868790"/>
<keyword evidence="3" id="KW-0333">Golgi apparatus</keyword>
<evidence type="ECO:0000256" key="1">
    <source>
        <dbReference type="ARBA" id="ARBA00022676"/>
    </source>
</evidence>
<organism evidence="4">
    <name type="scientific">Octopus bimaculoides</name>
    <name type="common">California two-spotted octopus</name>
    <dbReference type="NCBI Taxonomy" id="37653"/>
    <lineage>
        <taxon>Eukaryota</taxon>
        <taxon>Metazoa</taxon>
        <taxon>Spiralia</taxon>
        <taxon>Lophotrochozoa</taxon>
        <taxon>Mollusca</taxon>
        <taxon>Cephalopoda</taxon>
        <taxon>Coleoidea</taxon>
        <taxon>Octopodiformes</taxon>
        <taxon>Octopoda</taxon>
        <taxon>Incirrata</taxon>
        <taxon>Octopodidae</taxon>
        <taxon>Octopus</taxon>
    </lineage>
</organism>
<keyword evidence="1 3" id="KW-0328">Glycosyltransferase</keyword>
<sequence length="322" mass="37784">MLVNFHWRKFIVLSVAVFFIYGGFKYLVRGKKQKPDGISVSVRFSGRFGNHLFQYASLLGIARKNNMTACVPSWLDLSSVFNIDMCDGDVRDFGAYVSYNEEMFAKFFPHFFKLPKQNTLLNGYLQSFKYFDFMKSEILQNQFRFREKYQLMANSFLQKLLTEHRKKQINTKQSLVESLIKDGNADDHPVVVGIHVRRGDFVRGYTRGYSTPPLPYYYRAMNYFLRKYPKIIFVICSNDIVWCQDNLADENIYFSGTKNVYVDFAILASCDHVILSSGTFSWWAGYLNKGIVVYYKDFPRPNSILEKSFNRKDYYPDSWIPL</sequence>
<dbReference type="InterPro" id="IPR002516">
    <property type="entry name" value="Glyco_trans_11"/>
</dbReference>
<dbReference type="AlphaFoldDB" id="A0A0L8II57"/>
<keyword evidence="3" id="KW-0735">Signal-anchor</keyword>
<dbReference type="OrthoDB" id="3226at2759"/>
<comment type="pathway">
    <text evidence="3">Protein modification; protein glycosylation.</text>
</comment>
<keyword evidence="2 3" id="KW-0808">Transferase</keyword>
<dbReference type="EC" id="2.4.1.-" evidence="3"/>
<dbReference type="PANTHER" id="PTHR11927:SF9">
    <property type="entry name" value="L-FUCOSYLTRANSFERASE"/>
    <property type="match status" value="1"/>
</dbReference>